<keyword evidence="3" id="KW-1185">Reference proteome</keyword>
<organism evidence="2 3">
    <name type="scientific">Kroppenstedtia guangzhouensis</name>
    <dbReference type="NCBI Taxonomy" id="1274356"/>
    <lineage>
        <taxon>Bacteria</taxon>
        <taxon>Bacillati</taxon>
        <taxon>Bacillota</taxon>
        <taxon>Bacilli</taxon>
        <taxon>Bacillales</taxon>
        <taxon>Thermoactinomycetaceae</taxon>
        <taxon>Kroppenstedtia</taxon>
    </lineage>
</organism>
<proteinExistence type="predicted"/>
<evidence type="ECO:0000256" key="1">
    <source>
        <dbReference type="SAM" id="SignalP"/>
    </source>
</evidence>
<feature type="signal peptide" evidence="1">
    <location>
        <begin position="1"/>
        <end position="17"/>
    </location>
</feature>
<protein>
    <recommendedName>
        <fullName evidence="4">Lipoprotein</fullName>
    </recommendedName>
</protein>
<dbReference type="InterPro" id="IPR025673">
    <property type="entry name" value="PCYCGC"/>
</dbReference>
<evidence type="ECO:0008006" key="4">
    <source>
        <dbReference type="Google" id="ProtNLM"/>
    </source>
</evidence>
<dbReference type="Proteomes" id="UP000617979">
    <property type="component" value="Unassembled WGS sequence"/>
</dbReference>
<gene>
    <name evidence="2" type="ORF">GCM10007416_33160</name>
</gene>
<evidence type="ECO:0000313" key="2">
    <source>
        <dbReference type="EMBL" id="GGA57309.1"/>
    </source>
</evidence>
<dbReference type="PROSITE" id="PS51257">
    <property type="entry name" value="PROKAR_LIPOPROTEIN"/>
    <property type="match status" value="1"/>
</dbReference>
<dbReference type="Pfam" id="PF13798">
    <property type="entry name" value="PCYCGC"/>
    <property type="match status" value="1"/>
</dbReference>
<comment type="caution">
    <text evidence="2">The sequence shown here is derived from an EMBL/GenBank/DDBJ whole genome shotgun (WGS) entry which is preliminary data.</text>
</comment>
<accession>A0ABQ1H3A4</accession>
<dbReference type="EMBL" id="BMEX01000024">
    <property type="protein sequence ID" value="GGA57309.1"/>
    <property type="molecule type" value="Genomic_DNA"/>
</dbReference>
<evidence type="ECO:0000313" key="3">
    <source>
        <dbReference type="Proteomes" id="UP000617979"/>
    </source>
</evidence>
<feature type="chain" id="PRO_5045480149" description="Lipoprotein" evidence="1">
    <location>
        <begin position="18"/>
        <end position="113"/>
    </location>
</feature>
<name>A0ABQ1H3A4_9BACL</name>
<keyword evidence="1" id="KW-0732">Signal</keyword>
<sequence length="113" mass="12311">MKKVMMAGLLSVSLALAGCSSTDEPDLSGPTQKSLDALAADAAKTDVKLPDFTKDGDPKARETYALAYQYDEVLRYMPCYCGCGKDGHKSNLNCYIKDKRENGDVVWDTMGMT</sequence>
<reference evidence="3" key="1">
    <citation type="journal article" date="2019" name="Int. J. Syst. Evol. Microbiol.">
        <title>The Global Catalogue of Microorganisms (GCM) 10K type strain sequencing project: providing services to taxonomists for standard genome sequencing and annotation.</title>
        <authorList>
            <consortium name="The Broad Institute Genomics Platform"/>
            <consortium name="The Broad Institute Genome Sequencing Center for Infectious Disease"/>
            <person name="Wu L."/>
            <person name="Ma J."/>
        </authorList>
    </citation>
    <scope>NUCLEOTIDE SEQUENCE [LARGE SCALE GENOMIC DNA]</scope>
    <source>
        <strain evidence="3">CGMCC 1.12404</strain>
    </source>
</reference>